<evidence type="ECO:0000313" key="4">
    <source>
        <dbReference type="Proteomes" id="UP001060336"/>
    </source>
</evidence>
<organism evidence="3 4">
    <name type="scientific">Nisaea acidiphila</name>
    <dbReference type="NCBI Taxonomy" id="1862145"/>
    <lineage>
        <taxon>Bacteria</taxon>
        <taxon>Pseudomonadati</taxon>
        <taxon>Pseudomonadota</taxon>
        <taxon>Alphaproteobacteria</taxon>
        <taxon>Rhodospirillales</taxon>
        <taxon>Thalassobaculaceae</taxon>
        <taxon>Nisaea</taxon>
    </lineage>
</organism>
<reference evidence="3" key="1">
    <citation type="submission" date="2022-08" db="EMBL/GenBank/DDBJ databases">
        <title>Nisaea acidiphila sp. nov., isolated from a marine algal debris and emended description of the genus Nisaea Urios et al. 2008.</title>
        <authorList>
            <person name="Kwon K."/>
        </authorList>
    </citation>
    <scope>NUCLEOTIDE SEQUENCE</scope>
    <source>
        <strain evidence="3">MEBiC11861</strain>
    </source>
</reference>
<protein>
    <recommendedName>
        <fullName evidence="5">DUF2147 domain-containing protein</fullName>
    </recommendedName>
</protein>
<feature type="signal peptide" evidence="2">
    <location>
        <begin position="1"/>
        <end position="22"/>
    </location>
</feature>
<evidence type="ECO:0000313" key="3">
    <source>
        <dbReference type="EMBL" id="UUX49717.1"/>
    </source>
</evidence>
<dbReference type="RefSeq" id="WP_257768544.1">
    <property type="nucleotide sequence ID" value="NZ_CP102480.1"/>
</dbReference>
<proteinExistence type="predicted"/>
<dbReference type="EMBL" id="CP102480">
    <property type="protein sequence ID" value="UUX49717.1"/>
    <property type="molecule type" value="Genomic_DNA"/>
</dbReference>
<evidence type="ECO:0008006" key="5">
    <source>
        <dbReference type="Google" id="ProtNLM"/>
    </source>
</evidence>
<evidence type="ECO:0000256" key="2">
    <source>
        <dbReference type="SAM" id="SignalP"/>
    </source>
</evidence>
<accession>A0A9J7AWA4</accession>
<feature type="region of interest" description="Disordered" evidence="1">
    <location>
        <begin position="113"/>
        <end position="133"/>
    </location>
</feature>
<keyword evidence="4" id="KW-1185">Reference proteome</keyword>
<evidence type="ECO:0000256" key="1">
    <source>
        <dbReference type="SAM" id="MobiDB-lite"/>
    </source>
</evidence>
<gene>
    <name evidence="3" type="ORF">NUH88_20250</name>
</gene>
<dbReference type="Proteomes" id="UP001060336">
    <property type="component" value="Chromosome"/>
</dbReference>
<dbReference type="KEGG" id="naci:NUH88_20250"/>
<name>A0A9J7AWA4_9PROT</name>
<sequence length="133" mass="13844">MRRAALPLLALALLLGAGGARADGVEGVWGFVGTDGAARCGGTAVLVFHDGIYARVLPKLGTLSGVKAHVMGSSTYAFSGDRLEVAPVLTWTAPEPARSYLLRRGAAPELVREGDPPARLKPCPELDASRLIP</sequence>
<feature type="chain" id="PRO_5039918346" description="DUF2147 domain-containing protein" evidence="2">
    <location>
        <begin position="23"/>
        <end position="133"/>
    </location>
</feature>
<keyword evidence="2" id="KW-0732">Signal</keyword>
<dbReference type="AlphaFoldDB" id="A0A9J7AWA4"/>